<protein>
    <recommendedName>
        <fullName evidence="3">DUF429 domain-containing protein</fullName>
    </recommendedName>
</protein>
<organism evidence="1 2">
    <name type="scientific">Actinomadura rubrobrunea</name>
    <dbReference type="NCBI Taxonomy" id="115335"/>
    <lineage>
        <taxon>Bacteria</taxon>
        <taxon>Bacillati</taxon>
        <taxon>Actinomycetota</taxon>
        <taxon>Actinomycetes</taxon>
        <taxon>Streptosporangiales</taxon>
        <taxon>Thermomonosporaceae</taxon>
        <taxon>Actinomadura</taxon>
    </lineage>
</organism>
<dbReference type="EMBL" id="BSRZ01000017">
    <property type="protein sequence ID" value="GLW66732.1"/>
    <property type="molecule type" value="Genomic_DNA"/>
</dbReference>
<dbReference type="Pfam" id="PF04250">
    <property type="entry name" value="DUF429"/>
    <property type="match status" value="1"/>
</dbReference>
<accession>A0A9W6Q1W2</accession>
<name>A0A9W6Q1W2_9ACTN</name>
<dbReference type="RefSeq" id="WP_227023407.1">
    <property type="nucleotide sequence ID" value="NZ_BSRZ01000017.1"/>
</dbReference>
<comment type="caution">
    <text evidence="1">The sequence shown here is derived from an EMBL/GenBank/DDBJ whole genome shotgun (WGS) entry which is preliminary data.</text>
</comment>
<proteinExistence type="predicted"/>
<sequence length="238" mass="24785">MCDGRVMGVDACRTGWIGVVLDDDGPAAWHAPEIGALARAAAGRAPLDVIAVDIPIGLADAGPRQADVLAREAAGRRWQSVFLTPVRSALEAGDHAAATRKSRRITGTGVSAQAYALRSRILEVDRWVHRAGTRVVEVHPEVCFAEMAASSGGALSGEALPAGKKSWAGMRQRAALLARQGIVLASDFGRAGALAGADDVLDAAAAAWTARRVARGEARSLPDPPQVFSDGLPCAIWI</sequence>
<dbReference type="Proteomes" id="UP001165124">
    <property type="component" value="Unassembled WGS sequence"/>
</dbReference>
<dbReference type="AlphaFoldDB" id="A0A9W6Q1W2"/>
<dbReference type="InterPro" id="IPR007362">
    <property type="entry name" value="DUF429"/>
</dbReference>
<gene>
    <name evidence="1" type="ORF">Arub01_49760</name>
</gene>
<evidence type="ECO:0000313" key="1">
    <source>
        <dbReference type="EMBL" id="GLW66732.1"/>
    </source>
</evidence>
<evidence type="ECO:0000313" key="2">
    <source>
        <dbReference type="Proteomes" id="UP001165124"/>
    </source>
</evidence>
<evidence type="ECO:0008006" key="3">
    <source>
        <dbReference type="Google" id="ProtNLM"/>
    </source>
</evidence>
<keyword evidence="2" id="KW-1185">Reference proteome</keyword>
<reference evidence="1" key="1">
    <citation type="submission" date="2023-02" db="EMBL/GenBank/DDBJ databases">
        <title>Actinomadura rubrobrunea NBRC 14622.</title>
        <authorList>
            <person name="Ichikawa N."/>
            <person name="Sato H."/>
            <person name="Tonouchi N."/>
        </authorList>
    </citation>
    <scope>NUCLEOTIDE SEQUENCE</scope>
    <source>
        <strain evidence="1">NBRC 14622</strain>
    </source>
</reference>